<accession>A0A8J6M1X7</accession>
<evidence type="ECO:0000313" key="2">
    <source>
        <dbReference type="Proteomes" id="UP000601768"/>
    </source>
</evidence>
<evidence type="ECO:0000313" key="1">
    <source>
        <dbReference type="EMBL" id="MBC3765832.1"/>
    </source>
</evidence>
<dbReference type="Proteomes" id="UP000601768">
    <property type="component" value="Unassembled WGS sequence"/>
</dbReference>
<organism evidence="1 2">
    <name type="scientific">Neptunicella marina</name>
    <dbReference type="NCBI Taxonomy" id="2125989"/>
    <lineage>
        <taxon>Bacteria</taxon>
        <taxon>Pseudomonadati</taxon>
        <taxon>Pseudomonadota</taxon>
        <taxon>Gammaproteobacteria</taxon>
        <taxon>Alteromonadales</taxon>
        <taxon>Alteromonadaceae</taxon>
        <taxon>Neptunicella</taxon>
    </lineage>
</organism>
<dbReference type="RefSeq" id="WP_186506295.1">
    <property type="nucleotide sequence ID" value="NZ_JACNEP010000005.1"/>
</dbReference>
<dbReference type="AlphaFoldDB" id="A0A8J6M1X7"/>
<name>A0A8J6M1X7_9ALTE</name>
<proteinExistence type="predicted"/>
<comment type="caution">
    <text evidence="1">The sequence shown here is derived from an EMBL/GenBank/DDBJ whole genome shotgun (WGS) entry which is preliminary data.</text>
</comment>
<sequence>MIPGNAKKTQRGAKHHWWPKSLSQFWLNKSGKVNRISSNGEIISSNPKEFAHISNGHNFIYDSPNSWEGTIEPFFDNSDRNMRSIVKDLEEFRSWNSFEKRYMYATQSEEHQNIDLLRECILSLVVRSPFYRNRLNNLVIGFRGEIPKKESKMLITSNMGSAFRELTRNSVRCGRLAILFSDEAEFIYGDGVYNNISSSVYYLSNLQIVIPITPNIAVVWANPRSYMSQPLVQSLPIDRRTVLMINNAIQIYSKDYIFYRNEMPELIEPFTRNEHLTYSNNQNPLYKFVDHLIRYVP</sequence>
<keyword evidence="2" id="KW-1185">Reference proteome</keyword>
<dbReference type="EMBL" id="JACNEP010000005">
    <property type="protein sequence ID" value="MBC3765832.1"/>
    <property type="molecule type" value="Genomic_DNA"/>
</dbReference>
<gene>
    <name evidence="1" type="ORF">H8B19_08080</name>
</gene>
<reference evidence="1" key="1">
    <citation type="journal article" date="2018" name="Int. J. Syst. Evol. Microbiol.">
        <title>Neptunicella marina gen. nov., sp. nov., isolated from surface seawater.</title>
        <authorList>
            <person name="Liu X."/>
            <person name="Lai Q."/>
            <person name="Du Y."/>
            <person name="Zhang X."/>
            <person name="Liu Z."/>
            <person name="Sun F."/>
            <person name="Shao Z."/>
        </authorList>
    </citation>
    <scope>NUCLEOTIDE SEQUENCE</scope>
    <source>
        <strain evidence="1">S27-2</strain>
    </source>
</reference>
<protein>
    <submittedName>
        <fullName evidence="1">DUF4238 domain-containing protein</fullName>
    </submittedName>
</protein>
<reference evidence="1" key="2">
    <citation type="submission" date="2020-08" db="EMBL/GenBank/DDBJ databases">
        <authorList>
            <person name="Lai Q."/>
        </authorList>
    </citation>
    <scope>NUCLEOTIDE SEQUENCE</scope>
    <source>
        <strain evidence="1">S27-2</strain>
    </source>
</reference>